<dbReference type="EMBL" id="JACCCV010000001">
    <property type="protein sequence ID" value="NYF51898.1"/>
    <property type="molecule type" value="Genomic_DNA"/>
</dbReference>
<keyword evidence="1" id="KW-0472">Membrane</keyword>
<comment type="caution">
    <text evidence="2">The sequence shown here is derived from an EMBL/GenBank/DDBJ whole genome shotgun (WGS) entry which is preliminary data.</text>
</comment>
<dbReference type="Proteomes" id="UP000534186">
    <property type="component" value="Unassembled WGS sequence"/>
</dbReference>
<feature type="transmembrane region" description="Helical" evidence="1">
    <location>
        <begin position="44"/>
        <end position="65"/>
    </location>
</feature>
<keyword evidence="1" id="KW-1133">Transmembrane helix</keyword>
<protein>
    <submittedName>
        <fullName evidence="2">Uncharacterized protein</fullName>
    </submittedName>
</protein>
<feature type="transmembrane region" description="Helical" evidence="1">
    <location>
        <begin position="12"/>
        <end position="32"/>
    </location>
</feature>
<reference evidence="2 3" key="1">
    <citation type="submission" date="2020-07" db="EMBL/GenBank/DDBJ databases">
        <title>Genomic Encyclopedia of Type Strains, Phase IV (KMG-V): Genome sequencing to study the core and pangenomes of soil and plant-associated prokaryotes.</title>
        <authorList>
            <person name="Whitman W."/>
        </authorList>
    </citation>
    <scope>NUCLEOTIDE SEQUENCE [LARGE SCALE GENOMIC DNA]</scope>
    <source>
        <strain evidence="2 3">M8UP30</strain>
    </source>
</reference>
<name>A0A7Y9T2N4_9BACT</name>
<evidence type="ECO:0000256" key="1">
    <source>
        <dbReference type="SAM" id="Phobius"/>
    </source>
</evidence>
<dbReference type="AlphaFoldDB" id="A0A7Y9T2N4"/>
<organism evidence="2 3">
    <name type="scientific">Tunturiibacter lichenicola</name>
    <dbReference type="NCBI Taxonomy" id="2051959"/>
    <lineage>
        <taxon>Bacteria</taxon>
        <taxon>Pseudomonadati</taxon>
        <taxon>Acidobacteriota</taxon>
        <taxon>Terriglobia</taxon>
        <taxon>Terriglobales</taxon>
        <taxon>Acidobacteriaceae</taxon>
        <taxon>Tunturiibacter</taxon>
    </lineage>
</organism>
<evidence type="ECO:0000313" key="2">
    <source>
        <dbReference type="EMBL" id="NYF51898.1"/>
    </source>
</evidence>
<evidence type="ECO:0000313" key="3">
    <source>
        <dbReference type="Proteomes" id="UP000534186"/>
    </source>
</evidence>
<gene>
    <name evidence="2" type="ORF">HDF12_002263</name>
</gene>
<sequence length="83" mass="9389">MLPHDDKPWAKTLARTVICLTIVALVCLALFLDSRNMLHIPEMVGIFLLFLTIVPPNLAVLYPWILPTHHESNSNRATKSTVR</sequence>
<proteinExistence type="predicted"/>
<accession>A0A7Y9T2N4</accession>
<keyword evidence="1" id="KW-0812">Transmembrane</keyword>